<name>A0A511R2U2_9DEIN</name>
<reference evidence="1 2" key="1">
    <citation type="submission" date="2019-07" db="EMBL/GenBank/DDBJ databases">
        <title>Whole genome shotgun sequence of Meiothermus hypogaeus NBRC 106114.</title>
        <authorList>
            <person name="Hosoyama A."/>
            <person name="Uohara A."/>
            <person name="Ohji S."/>
            <person name="Ichikawa N."/>
        </authorList>
    </citation>
    <scope>NUCLEOTIDE SEQUENCE [LARGE SCALE GENOMIC DNA]</scope>
    <source>
        <strain evidence="1 2">NBRC 106114</strain>
    </source>
</reference>
<protein>
    <submittedName>
        <fullName evidence="1">Uncharacterized protein</fullName>
    </submittedName>
</protein>
<organism evidence="1 2">
    <name type="scientific">Meiothermus hypogaeus NBRC 106114</name>
    <dbReference type="NCBI Taxonomy" id="1227553"/>
    <lineage>
        <taxon>Bacteria</taxon>
        <taxon>Thermotogati</taxon>
        <taxon>Deinococcota</taxon>
        <taxon>Deinococci</taxon>
        <taxon>Thermales</taxon>
        <taxon>Thermaceae</taxon>
        <taxon>Meiothermus</taxon>
    </lineage>
</organism>
<proteinExistence type="predicted"/>
<dbReference type="AlphaFoldDB" id="A0A511R2U2"/>
<dbReference type="EMBL" id="BJXL01000034">
    <property type="protein sequence ID" value="GEM83182.1"/>
    <property type="molecule type" value="Genomic_DNA"/>
</dbReference>
<dbReference type="Proteomes" id="UP000321197">
    <property type="component" value="Unassembled WGS sequence"/>
</dbReference>
<evidence type="ECO:0000313" key="1">
    <source>
        <dbReference type="EMBL" id="GEM83182.1"/>
    </source>
</evidence>
<accession>A0A511R2U2</accession>
<dbReference type="RefSeq" id="WP_170148276.1">
    <property type="nucleotide sequence ID" value="NZ_BJXL01000034.1"/>
</dbReference>
<comment type="caution">
    <text evidence="1">The sequence shown here is derived from an EMBL/GenBank/DDBJ whole genome shotgun (WGS) entry which is preliminary data.</text>
</comment>
<sequence>MNTEKIGLRSPHPSGAGATGFPTDLIGSILWTRAYDILARLTGEVRR</sequence>
<gene>
    <name evidence="1" type="ORF">MHY01S_13480</name>
</gene>
<evidence type="ECO:0000313" key="2">
    <source>
        <dbReference type="Proteomes" id="UP000321197"/>
    </source>
</evidence>